<accession>A0ABY1RI46</accession>
<dbReference type="RefSeq" id="WP_086475145.1">
    <property type="nucleotide sequence ID" value="NZ_FXWJ01000006.1"/>
</dbReference>
<keyword evidence="1" id="KW-0812">Transmembrane</keyword>
<protein>
    <submittedName>
        <fullName evidence="2">Uncharacterized protein</fullName>
    </submittedName>
</protein>
<evidence type="ECO:0000313" key="3">
    <source>
        <dbReference type="Proteomes" id="UP000194464"/>
    </source>
</evidence>
<comment type="caution">
    <text evidence="2">The sequence shown here is derived from an EMBL/GenBank/DDBJ whole genome shotgun (WGS) entry which is preliminary data.</text>
</comment>
<proteinExistence type="predicted"/>
<gene>
    <name evidence="2" type="ORF">SAMN06295909_3566</name>
</gene>
<name>A0ABY1RI46_9MICO</name>
<organism evidence="2 3">
    <name type="scientific">Plantibacter elymi</name>
    <name type="common">nom. nud.</name>
    <dbReference type="NCBI Taxonomy" id="199708"/>
    <lineage>
        <taxon>Bacteria</taxon>
        <taxon>Bacillati</taxon>
        <taxon>Actinomycetota</taxon>
        <taxon>Actinomycetes</taxon>
        <taxon>Micrococcales</taxon>
        <taxon>Microbacteriaceae</taxon>
        <taxon>Plantibacter</taxon>
    </lineage>
</organism>
<keyword evidence="1" id="KW-0472">Membrane</keyword>
<evidence type="ECO:0000256" key="1">
    <source>
        <dbReference type="SAM" id="Phobius"/>
    </source>
</evidence>
<keyword evidence="1" id="KW-1133">Transmembrane helix</keyword>
<reference evidence="2 3" key="1">
    <citation type="submission" date="2017-04" db="EMBL/GenBank/DDBJ databases">
        <authorList>
            <person name="Varghese N."/>
            <person name="Submissions S."/>
        </authorList>
    </citation>
    <scope>NUCLEOTIDE SEQUENCE [LARGE SCALE GENOMIC DNA]</scope>
    <source>
        <strain evidence="2 3">VKM Ac-1784</strain>
    </source>
</reference>
<feature type="transmembrane region" description="Helical" evidence="1">
    <location>
        <begin position="120"/>
        <end position="143"/>
    </location>
</feature>
<dbReference type="Proteomes" id="UP000194464">
    <property type="component" value="Unassembled WGS sequence"/>
</dbReference>
<dbReference type="EMBL" id="FXWJ01000006">
    <property type="protein sequence ID" value="SMQ75073.1"/>
    <property type="molecule type" value="Genomic_DNA"/>
</dbReference>
<keyword evidence="3" id="KW-1185">Reference proteome</keyword>
<sequence length="144" mass="15809">MTYGQAQWPQPGPITAWRTLELNASKPPFAGYWGFIPLVVRIDGFEHRPTWGPSQFTVPADRPVQVSCSMAWLWEFGRADYLLQPGEAPTLDYIAPAQQWVSGSLAPRGQAVIKGRGVQIAMYAVLALVFVAMFGVLALSLAMS</sequence>
<evidence type="ECO:0000313" key="2">
    <source>
        <dbReference type="EMBL" id="SMQ75073.1"/>
    </source>
</evidence>